<dbReference type="PANTHER" id="PTHR14226">
    <property type="entry name" value="NEUROPATHY TARGET ESTERASE/SWISS CHEESE D.MELANOGASTER"/>
    <property type="match status" value="1"/>
</dbReference>
<dbReference type="SUPFAM" id="SSF52151">
    <property type="entry name" value="FabD/lysophospholipase-like"/>
    <property type="match status" value="1"/>
</dbReference>
<dbReference type="Pfam" id="PF01734">
    <property type="entry name" value="Patatin"/>
    <property type="match status" value="1"/>
</dbReference>
<dbReference type="RefSeq" id="WP_124327993.1">
    <property type="nucleotide sequence ID" value="NZ_BEXT01000001.1"/>
</dbReference>
<keyword evidence="8" id="KW-1185">Reference proteome</keyword>
<evidence type="ECO:0000313" key="7">
    <source>
        <dbReference type="EMBL" id="GBC60598.1"/>
    </source>
</evidence>
<gene>
    <name evidence="7" type="ORF">DENIS_1555</name>
</gene>
<dbReference type="GO" id="GO:0016042">
    <property type="term" value="P:lipid catabolic process"/>
    <property type="evidence" value="ECO:0007669"/>
    <property type="project" value="UniProtKB-UniRule"/>
</dbReference>
<keyword evidence="5" id="KW-1133">Transmembrane helix</keyword>
<feature type="active site" description="Proton acceptor" evidence="4">
    <location>
        <position position="433"/>
    </location>
</feature>
<evidence type="ECO:0000256" key="3">
    <source>
        <dbReference type="ARBA" id="ARBA00023098"/>
    </source>
</evidence>
<sequence>MSSGLEKDLRQELEALRDEMKGLIDVLKGKSKFGKARKLAAKMRSVSPDDPWLTAQLALCTYCDKALLPDRRISEAMEILGDRDISALPVSDADKRGLFRARAEAALSDGAYSEAAEWLARLTDHGPSDGERDAIAHRLFALAGSLTDPDAKKQVLRIFHTLMAEDAGAALAGFQNKVGLGLSGGGFRASLYHLGVLARLAETDVLRRVEVISTVSGGSIVGAMYYLEVRHLLMTKPDAEITREDYIEIVRRVQENFLAGIQSNLRIRAFSDFRENLKMIFSEGYSRSHRIGALYETLLFEKVKDDHPAGKPRHMADLLISPKDGVPDFKPRSSNWRRRAKVPVLLLNTTSLNTGHNWRFTGTYMGEPPGLLAEKEVDKNARYRRVRYPDAPTEALRNYRLGHAVAASASVPGLFEPLPLEGLYPDSVVRLVDGGVHDNQGVAGLMDEKCTIIVCSDASGQMHDQNQPPDTLLSVLARSGSVTMDRVREEQYQELVARLDDRLQGLLFVHMKKDFPVPVRNWVGCPATAAGPDNPLPYGIALGVQKKIAEIRTDLDAFSDVEAYALMASGYLMAEQEAGAVLKRCADTGDVEKWDGYALDAARSSADAGNPVWPFLELAPVMKPSPDSQSQQADLEEQLRVGASMAFRIWQLSKCLRYGSLILAAVALAGIFRLIQAYWCAGLSVTVGGVVLSALVVILPFIVPAAGRWFKRLFITKSARNVARDILIAFVGFFIARIHLSLSDPMFLKHGSLSRLMKKR</sequence>
<feature type="active site" description="Nucleophile" evidence="4">
    <location>
        <position position="216"/>
    </location>
</feature>
<dbReference type="Proteomes" id="UP000288096">
    <property type="component" value="Unassembled WGS sequence"/>
</dbReference>
<dbReference type="Gene3D" id="3.40.1090.10">
    <property type="entry name" value="Cytosolic phospholipase A2 catalytic domain"/>
    <property type="match status" value="2"/>
</dbReference>
<feature type="short sequence motif" description="DGA/G" evidence="4">
    <location>
        <begin position="433"/>
        <end position="435"/>
    </location>
</feature>
<organism evidence="7 8">
    <name type="scientific">Desulfonema ishimotonii</name>
    <dbReference type="NCBI Taxonomy" id="45657"/>
    <lineage>
        <taxon>Bacteria</taxon>
        <taxon>Pseudomonadati</taxon>
        <taxon>Thermodesulfobacteriota</taxon>
        <taxon>Desulfobacteria</taxon>
        <taxon>Desulfobacterales</taxon>
        <taxon>Desulfococcaceae</taxon>
        <taxon>Desulfonema</taxon>
    </lineage>
</organism>
<keyword evidence="1 4" id="KW-0378">Hydrolase</keyword>
<dbReference type="InterPro" id="IPR050301">
    <property type="entry name" value="NTE"/>
</dbReference>
<feature type="transmembrane region" description="Helical" evidence="5">
    <location>
        <begin position="722"/>
        <end position="740"/>
    </location>
</feature>
<proteinExistence type="predicted"/>
<keyword evidence="5" id="KW-0812">Transmembrane</keyword>
<accession>A0A401FUH7</accession>
<evidence type="ECO:0000259" key="6">
    <source>
        <dbReference type="PROSITE" id="PS51635"/>
    </source>
</evidence>
<keyword evidence="5" id="KW-0472">Membrane</keyword>
<evidence type="ECO:0000256" key="1">
    <source>
        <dbReference type="ARBA" id="ARBA00022801"/>
    </source>
</evidence>
<evidence type="ECO:0000256" key="4">
    <source>
        <dbReference type="PROSITE-ProRule" id="PRU01161"/>
    </source>
</evidence>
<dbReference type="PANTHER" id="PTHR14226:SF29">
    <property type="entry name" value="NEUROPATHY TARGET ESTERASE SWS"/>
    <property type="match status" value="1"/>
</dbReference>
<dbReference type="GO" id="GO:0016787">
    <property type="term" value="F:hydrolase activity"/>
    <property type="evidence" value="ECO:0007669"/>
    <property type="project" value="UniProtKB-UniRule"/>
</dbReference>
<keyword evidence="3 4" id="KW-0443">Lipid metabolism</keyword>
<dbReference type="EMBL" id="BEXT01000001">
    <property type="protein sequence ID" value="GBC60598.1"/>
    <property type="molecule type" value="Genomic_DNA"/>
</dbReference>
<feature type="transmembrane region" description="Helical" evidence="5">
    <location>
        <begin position="655"/>
        <end position="675"/>
    </location>
</feature>
<evidence type="ECO:0000256" key="5">
    <source>
        <dbReference type="SAM" id="Phobius"/>
    </source>
</evidence>
<dbReference type="InterPro" id="IPR002641">
    <property type="entry name" value="PNPLA_dom"/>
</dbReference>
<feature type="domain" description="PNPLA" evidence="6">
    <location>
        <begin position="181"/>
        <end position="446"/>
    </location>
</feature>
<protein>
    <recommendedName>
        <fullName evidence="6">PNPLA domain-containing protein</fullName>
    </recommendedName>
</protein>
<reference evidence="8" key="1">
    <citation type="submission" date="2017-11" db="EMBL/GenBank/DDBJ databases">
        <authorList>
            <person name="Watanabe M."/>
            <person name="Kojima H."/>
        </authorList>
    </citation>
    <scope>NUCLEOTIDE SEQUENCE [LARGE SCALE GENOMIC DNA]</scope>
    <source>
        <strain evidence="8">Tokyo 01</strain>
    </source>
</reference>
<feature type="transmembrane region" description="Helical" evidence="5">
    <location>
        <begin position="687"/>
        <end position="710"/>
    </location>
</feature>
<keyword evidence="2 4" id="KW-0442">Lipid degradation</keyword>
<comment type="caution">
    <text evidence="4">Lacks conserved residue(s) required for the propagation of feature annotation.</text>
</comment>
<dbReference type="InterPro" id="IPR016035">
    <property type="entry name" value="Acyl_Trfase/lysoPLipase"/>
</dbReference>
<dbReference type="AlphaFoldDB" id="A0A401FUH7"/>
<name>A0A401FUH7_9BACT</name>
<evidence type="ECO:0000313" key="8">
    <source>
        <dbReference type="Proteomes" id="UP000288096"/>
    </source>
</evidence>
<dbReference type="PROSITE" id="PS51635">
    <property type="entry name" value="PNPLA"/>
    <property type="match status" value="1"/>
</dbReference>
<reference evidence="8" key="2">
    <citation type="submission" date="2019-01" db="EMBL/GenBank/DDBJ databases">
        <title>Genome sequence of Desulfonema ishimotonii strain Tokyo 01.</title>
        <authorList>
            <person name="Fukui M."/>
        </authorList>
    </citation>
    <scope>NUCLEOTIDE SEQUENCE [LARGE SCALE GENOMIC DNA]</scope>
    <source>
        <strain evidence="8">Tokyo 01</strain>
    </source>
</reference>
<evidence type="ECO:0000256" key="2">
    <source>
        <dbReference type="ARBA" id="ARBA00022963"/>
    </source>
</evidence>
<dbReference type="OrthoDB" id="100544at2"/>
<comment type="caution">
    <text evidence="7">The sequence shown here is derived from an EMBL/GenBank/DDBJ whole genome shotgun (WGS) entry which is preliminary data.</text>
</comment>